<protein>
    <recommendedName>
        <fullName evidence="1">NadR/Ttd14 AAA domain-containing protein</fullName>
    </recommendedName>
</protein>
<dbReference type="RefSeq" id="WP_111282524.1">
    <property type="nucleotide sequence ID" value="NZ_QLIN01000003.1"/>
</dbReference>
<gene>
    <name evidence="2" type="ORF">DOZ80_10665</name>
</gene>
<dbReference type="SUPFAM" id="SSF52540">
    <property type="entry name" value="P-loop containing nucleoside triphosphate hydrolases"/>
    <property type="match status" value="1"/>
</dbReference>
<dbReference type="InterPro" id="IPR027417">
    <property type="entry name" value="P-loop_NTPase"/>
</dbReference>
<accession>A0A327N6N6</accession>
<evidence type="ECO:0000313" key="2">
    <source>
        <dbReference type="EMBL" id="RAI70920.1"/>
    </source>
</evidence>
<dbReference type="EMBL" id="QLIN01000003">
    <property type="protein sequence ID" value="RAI70920.1"/>
    <property type="molecule type" value="Genomic_DNA"/>
</dbReference>
<name>A0A327N6N6_PSEFL</name>
<organism evidence="2 3">
    <name type="scientific">Pseudomonas fluorescens</name>
    <dbReference type="NCBI Taxonomy" id="294"/>
    <lineage>
        <taxon>Bacteria</taxon>
        <taxon>Pseudomonadati</taxon>
        <taxon>Pseudomonadota</taxon>
        <taxon>Gammaproteobacteria</taxon>
        <taxon>Pseudomonadales</taxon>
        <taxon>Pseudomonadaceae</taxon>
        <taxon>Pseudomonas</taxon>
    </lineage>
</organism>
<dbReference type="Gene3D" id="3.40.50.300">
    <property type="entry name" value="P-loop containing nucleotide triphosphate hydrolases"/>
    <property type="match status" value="1"/>
</dbReference>
<dbReference type="Proteomes" id="UP000249493">
    <property type="component" value="Unassembled WGS sequence"/>
</dbReference>
<comment type="caution">
    <text evidence="2">The sequence shown here is derived from an EMBL/GenBank/DDBJ whole genome shotgun (WGS) entry which is preliminary data.</text>
</comment>
<proteinExistence type="predicted"/>
<evidence type="ECO:0000313" key="3">
    <source>
        <dbReference type="Proteomes" id="UP000249493"/>
    </source>
</evidence>
<reference evidence="2 3" key="1">
    <citation type="submission" date="2018-06" db="EMBL/GenBank/DDBJ databases">
        <authorList>
            <person name="Zhirakovskaya E."/>
        </authorList>
    </citation>
    <scope>NUCLEOTIDE SEQUENCE [LARGE SCALE GENOMIC DNA]</scope>
    <source>
        <strain evidence="2 3">LY3</strain>
    </source>
</reference>
<dbReference type="Pfam" id="PF13521">
    <property type="entry name" value="AAA_28"/>
    <property type="match status" value="1"/>
</dbReference>
<evidence type="ECO:0000259" key="1">
    <source>
        <dbReference type="Pfam" id="PF13521"/>
    </source>
</evidence>
<dbReference type="InterPro" id="IPR038727">
    <property type="entry name" value="NadR/Ttd14_AAA_dom"/>
</dbReference>
<sequence>MSTVMIGVTGTHSTGKSTFCSDLRKSLEQQGIRVASIPSFGKLAQEQGIPLLTNHTYDSTMWFIDRTLEAQQAAIVDADVVLVDRPIIDAVAYWNAAVEYRGTSATAQEINAVHAMMYDHCPTYTMLVATRLDISVPLGPDRDANPAFRQSVDSHLHKLLAGLELRHHMLYPQVRDSLLANLHSEILRHMGRS</sequence>
<dbReference type="AlphaFoldDB" id="A0A327N6N6"/>
<feature type="domain" description="NadR/Ttd14 AAA" evidence="1">
    <location>
        <begin position="7"/>
        <end position="119"/>
    </location>
</feature>